<dbReference type="AlphaFoldDB" id="A0A2H0C1S1"/>
<comment type="caution">
    <text evidence="1">The sequence shown here is derived from an EMBL/GenBank/DDBJ whole genome shotgun (WGS) entry which is preliminary data.</text>
</comment>
<dbReference type="Gene3D" id="3.10.450.620">
    <property type="entry name" value="JHP933, nucleotidyltransferase-like core domain"/>
    <property type="match status" value="1"/>
</dbReference>
<evidence type="ECO:0000313" key="1">
    <source>
        <dbReference type="EMBL" id="PIP63842.1"/>
    </source>
</evidence>
<evidence type="ECO:0008006" key="3">
    <source>
        <dbReference type="Google" id="ProtNLM"/>
    </source>
</evidence>
<protein>
    <recommendedName>
        <fullName evidence="3">Nucleotidyl transferase AbiEii/AbiGii toxin family protein</fullName>
    </recommendedName>
</protein>
<accession>A0A2H0C1S1</accession>
<gene>
    <name evidence="1" type="ORF">COW97_00340</name>
</gene>
<dbReference type="Pfam" id="PF08843">
    <property type="entry name" value="AbiEii"/>
    <property type="match status" value="1"/>
</dbReference>
<sequence length="239" mass="28117">MISNQFIKDFSTKYQTSELNVRREYIQHLFLSYFYRHPKSSKIYFKGGTALRIIYRSPRFSEDLDFSLSEVTIDQIEDIVIDTIREIEREGIKIDIKESKKTTGGYLAIISFSLQGQKIDIKLEISQRKEKNIGEIITIINDYIPPYNMTAITKELLVAGKIHALLERQKARDFYDLYYFLRANLISVNEKNILPKVLALLSNNNIQFNKELKIFLPKSHWGIIKDFKKILAQEIRWVI</sequence>
<organism evidence="1 2">
    <name type="scientific">Candidatus Roizmanbacteria bacterium CG22_combo_CG10-13_8_21_14_all_34_12</name>
    <dbReference type="NCBI Taxonomy" id="1974860"/>
    <lineage>
        <taxon>Bacteria</taxon>
        <taxon>Candidatus Roizmaniibacteriota</taxon>
    </lineage>
</organism>
<dbReference type="Proteomes" id="UP000229699">
    <property type="component" value="Unassembled WGS sequence"/>
</dbReference>
<name>A0A2H0C1S1_9BACT</name>
<dbReference type="InterPro" id="IPR014942">
    <property type="entry name" value="AbiEii"/>
</dbReference>
<proteinExistence type="predicted"/>
<reference evidence="1 2" key="1">
    <citation type="submission" date="2017-09" db="EMBL/GenBank/DDBJ databases">
        <title>Depth-based differentiation of microbial function through sediment-hosted aquifers and enrichment of novel symbionts in the deep terrestrial subsurface.</title>
        <authorList>
            <person name="Probst A.J."/>
            <person name="Ladd B."/>
            <person name="Jarett J.K."/>
            <person name="Geller-Mcgrath D.E."/>
            <person name="Sieber C.M."/>
            <person name="Emerson J.B."/>
            <person name="Anantharaman K."/>
            <person name="Thomas B.C."/>
            <person name="Malmstrom R."/>
            <person name="Stieglmeier M."/>
            <person name="Klingl A."/>
            <person name="Woyke T."/>
            <person name="Ryan C.M."/>
            <person name="Banfield J.F."/>
        </authorList>
    </citation>
    <scope>NUCLEOTIDE SEQUENCE [LARGE SCALE GENOMIC DNA]</scope>
    <source>
        <strain evidence="1">CG22_combo_CG10-13_8_21_14_all_34_12</strain>
    </source>
</reference>
<dbReference type="EMBL" id="PCTC01000007">
    <property type="protein sequence ID" value="PIP63842.1"/>
    <property type="molecule type" value="Genomic_DNA"/>
</dbReference>
<evidence type="ECO:0000313" key="2">
    <source>
        <dbReference type="Proteomes" id="UP000229699"/>
    </source>
</evidence>